<evidence type="ECO:0000259" key="6">
    <source>
        <dbReference type="PROSITE" id="PS51898"/>
    </source>
</evidence>
<dbReference type="SUPFAM" id="SSF56349">
    <property type="entry name" value="DNA breaking-rejoining enzymes"/>
    <property type="match status" value="1"/>
</dbReference>
<dbReference type="GO" id="GO:0003677">
    <property type="term" value="F:DNA binding"/>
    <property type="evidence" value="ECO:0007669"/>
    <property type="project" value="UniProtKB-UniRule"/>
</dbReference>
<evidence type="ECO:0000313" key="9">
    <source>
        <dbReference type="Proteomes" id="UP000243542"/>
    </source>
</evidence>
<evidence type="ECO:0000256" key="4">
    <source>
        <dbReference type="PROSITE-ProRule" id="PRU01248"/>
    </source>
</evidence>
<dbReference type="PROSITE" id="PS51900">
    <property type="entry name" value="CB"/>
    <property type="match status" value="1"/>
</dbReference>
<dbReference type="InterPro" id="IPR044068">
    <property type="entry name" value="CB"/>
</dbReference>
<feature type="region of interest" description="Disordered" evidence="5">
    <location>
        <begin position="434"/>
        <end position="453"/>
    </location>
</feature>
<evidence type="ECO:0000313" key="8">
    <source>
        <dbReference type="EMBL" id="PFG48661.1"/>
    </source>
</evidence>
<evidence type="ECO:0000256" key="2">
    <source>
        <dbReference type="ARBA" id="ARBA00023125"/>
    </source>
</evidence>
<feature type="domain" description="Tyr recombinase" evidence="6">
    <location>
        <begin position="181"/>
        <end position="426"/>
    </location>
</feature>
<dbReference type="Pfam" id="PF00589">
    <property type="entry name" value="Phage_integrase"/>
    <property type="match status" value="1"/>
</dbReference>
<dbReference type="Gene3D" id="1.10.150.130">
    <property type="match status" value="1"/>
</dbReference>
<keyword evidence="3" id="KW-0233">DNA recombination</keyword>
<dbReference type="AlphaFoldDB" id="A0A2A9FD35"/>
<feature type="domain" description="Core-binding (CB)" evidence="7">
    <location>
        <begin position="77"/>
        <end position="160"/>
    </location>
</feature>
<dbReference type="EMBL" id="PDJK01000002">
    <property type="protein sequence ID" value="PFG48661.1"/>
    <property type="molecule type" value="Genomic_DNA"/>
</dbReference>
<comment type="caution">
    <text evidence="8">The sequence shown here is derived from an EMBL/GenBank/DDBJ whole genome shotgun (WGS) entry which is preliminary data.</text>
</comment>
<evidence type="ECO:0000256" key="1">
    <source>
        <dbReference type="ARBA" id="ARBA00022908"/>
    </source>
</evidence>
<dbReference type="PROSITE" id="PS51898">
    <property type="entry name" value="TYR_RECOMBINASE"/>
    <property type="match status" value="1"/>
</dbReference>
<dbReference type="PANTHER" id="PTHR30349">
    <property type="entry name" value="PHAGE INTEGRASE-RELATED"/>
    <property type="match status" value="1"/>
</dbReference>
<dbReference type="Proteomes" id="UP000243542">
    <property type="component" value="Unassembled WGS sequence"/>
</dbReference>
<evidence type="ECO:0000256" key="3">
    <source>
        <dbReference type="ARBA" id="ARBA00023172"/>
    </source>
</evidence>
<sequence>MPRKKRAEGTRAPNGASSIYLGKDDKWHGRVTMGIRDDGNPDRRHVKRKTEAEVIDAVRELERQRDSGRVRKAGRGLTVEQWLTHWVENIAAPTVRLTTMVGYRASVYKHLIPSIGAHRLDKLQPEHLEVAYQTILRKGLKPSTAHLAHRTVRAALNEAVRRRHITENPARIAKAPRVEEEEIVPFSREEARRLITAAGEIRNGARFIIALSLGLRRGEALGLKWSDVTITWKHGCARGEACRRKLTAGECPARRGSGTITVRRSIQQLNWQHGCTPDKPCGHEHGAYCPERFGGGLVVGEVKSRAGRRVIGLPRPVIEALEAHRVQQTDEREVAADLWEGGEWVFATPIGRPTHPTPDNRAWKALLRLAGVRNARLHDARHTAATVLLELKVPLPAVMELMGWSNAAVAKRYMHVNTELVTSVAEQVGAHMWADPDDEDQEDDGPEGALVPA</sequence>
<accession>A0A2A9FD35</accession>
<evidence type="ECO:0000259" key="7">
    <source>
        <dbReference type="PROSITE" id="PS51900"/>
    </source>
</evidence>
<organism evidence="8 9">
    <name type="scientific">Amycolatopsis sulphurea</name>
    <dbReference type="NCBI Taxonomy" id="76022"/>
    <lineage>
        <taxon>Bacteria</taxon>
        <taxon>Bacillati</taxon>
        <taxon>Actinomycetota</taxon>
        <taxon>Actinomycetes</taxon>
        <taxon>Pseudonocardiales</taxon>
        <taxon>Pseudonocardiaceae</taxon>
        <taxon>Amycolatopsis</taxon>
    </lineage>
</organism>
<dbReference type="PANTHER" id="PTHR30349:SF91">
    <property type="entry name" value="INTA PROTEIN"/>
    <property type="match status" value="1"/>
</dbReference>
<proteinExistence type="predicted"/>
<dbReference type="InterPro" id="IPR013762">
    <property type="entry name" value="Integrase-like_cat_sf"/>
</dbReference>
<protein>
    <submittedName>
        <fullName evidence="8">Site-specific recombinase XerD</fullName>
    </submittedName>
</protein>
<feature type="compositionally biased region" description="Acidic residues" evidence="5">
    <location>
        <begin position="435"/>
        <end position="446"/>
    </location>
</feature>
<gene>
    <name evidence="8" type="ORF">ATK36_3763</name>
</gene>
<dbReference type="RefSeq" id="WP_098512703.1">
    <property type="nucleotide sequence ID" value="NZ_JBIAKZ010000009.1"/>
</dbReference>
<feature type="region of interest" description="Disordered" evidence="5">
    <location>
        <begin position="1"/>
        <end position="22"/>
    </location>
</feature>
<reference evidence="8 9" key="1">
    <citation type="submission" date="2017-10" db="EMBL/GenBank/DDBJ databases">
        <title>Sequencing the genomes of 1000 actinobacteria strains.</title>
        <authorList>
            <person name="Klenk H.-P."/>
        </authorList>
    </citation>
    <scope>NUCLEOTIDE SEQUENCE [LARGE SCALE GENOMIC DNA]</scope>
    <source>
        <strain evidence="8 9">DSM 46092</strain>
    </source>
</reference>
<dbReference type="InterPro" id="IPR050090">
    <property type="entry name" value="Tyrosine_recombinase_XerCD"/>
</dbReference>
<evidence type="ECO:0000256" key="5">
    <source>
        <dbReference type="SAM" id="MobiDB-lite"/>
    </source>
</evidence>
<keyword evidence="1" id="KW-0229">DNA integration</keyword>
<dbReference type="GO" id="GO:0015074">
    <property type="term" value="P:DNA integration"/>
    <property type="evidence" value="ECO:0007669"/>
    <property type="project" value="UniProtKB-KW"/>
</dbReference>
<dbReference type="Pfam" id="PF14659">
    <property type="entry name" value="Phage_int_SAM_3"/>
    <property type="match status" value="1"/>
</dbReference>
<dbReference type="GO" id="GO:0006310">
    <property type="term" value="P:DNA recombination"/>
    <property type="evidence" value="ECO:0007669"/>
    <property type="project" value="UniProtKB-KW"/>
</dbReference>
<dbReference type="InterPro" id="IPR002104">
    <property type="entry name" value="Integrase_catalytic"/>
</dbReference>
<keyword evidence="9" id="KW-1185">Reference proteome</keyword>
<dbReference type="CDD" id="cd01189">
    <property type="entry name" value="INT_ICEBs1_C_like"/>
    <property type="match status" value="1"/>
</dbReference>
<dbReference type="Gene3D" id="1.10.443.10">
    <property type="entry name" value="Intergrase catalytic core"/>
    <property type="match status" value="1"/>
</dbReference>
<dbReference type="InterPro" id="IPR010998">
    <property type="entry name" value="Integrase_recombinase_N"/>
</dbReference>
<dbReference type="InterPro" id="IPR004107">
    <property type="entry name" value="Integrase_SAM-like_N"/>
</dbReference>
<dbReference type="InterPro" id="IPR011010">
    <property type="entry name" value="DNA_brk_join_enz"/>
</dbReference>
<keyword evidence="2 4" id="KW-0238">DNA-binding</keyword>
<name>A0A2A9FD35_9PSEU</name>